<evidence type="ECO:0000313" key="6">
    <source>
        <dbReference type="Proteomes" id="UP000306196"/>
    </source>
</evidence>
<evidence type="ECO:0000256" key="2">
    <source>
        <dbReference type="ARBA" id="ARBA00004818"/>
    </source>
</evidence>
<dbReference type="EC" id="3.1.3.18" evidence="4"/>
<dbReference type="Gene3D" id="3.40.50.1000">
    <property type="entry name" value="HAD superfamily/HAD-like"/>
    <property type="match status" value="1"/>
</dbReference>
<dbReference type="PANTHER" id="PTHR43434">
    <property type="entry name" value="PHOSPHOGLYCOLATE PHOSPHATASE"/>
    <property type="match status" value="1"/>
</dbReference>
<dbReference type="InterPro" id="IPR023198">
    <property type="entry name" value="PGP-like_dom2"/>
</dbReference>
<sequence length="229" mass="24892">MKQRLLLFDIDGTLLDSGGAGAGALLDAAEEILEVSREDLPPLDLAGATDGAVIRQLFSDARRELTLAKITAFWEVYLKALELRLQSNPHGRLHVGVTELLDVIQNDTRFSSGLLTGNIRRGATIKLERFGIASRFLDGGFGDDGEIRNHLAPIALSRMELATQRRFAPDEIIIIGDTPKDIACATALNARCLAVATGIFDSTSLHAHTPWQVHENLSDTCEIIRLLAA</sequence>
<comment type="similarity">
    <text evidence="3">Belongs to the HAD-like hydrolase superfamily. CbbY/CbbZ/Gph/YieH family.</text>
</comment>
<gene>
    <name evidence="5" type="ORF">FEM03_23545</name>
</gene>
<evidence type="ECO:0000256" key="4">
    <source>
        <dbReference type="ARBA" id="ARBA00013078"/>
    </source>
</evidence>
<dbReference type="InterPro" id="IPR050155">
    <property type="entry name" value="HAD-like_hydrolase_sf"/>
</dbReference>
<dbReference type="GO" id="GO:0008967">
    <property type="term" value="F:phosphoglycolate phosphatase activity"/>
    <property type="evidence" value="ECO:0007669"/>
    <property type="project" value="UniProtKB-EC"/>
</dbReference>
<dbReference type="SUPFAM" id="SSF56784">
    <property type="entry name" value="HAD-like"/>
    <property type="match status" value="1"/>
</dbReference>
<reference evidence="5 6" key="1">
    <citation type="submission" date="2019-05" db="EMBL/GenBank/DDBJ databases">
        <title>Verrucobacter flavum gen. nov., sp. nov. a new member of the family Verrucomicrobiaceae.</title>
        <authorList>
            <person name="Szuroczki S."/>
            <person name="Abbaszade G."/>
            <person name="Szabo A."/>
            <person name="Felfoldi T."/>
            <person name="Schumann P."/>
            <person name="Boka K."/>
            <person name="Keki Z."/>
            <person name="Toumi M."/>
            <person name="Toth E."/>
        </authorList>
    </citation>
    <scope>NUCLEOTIDE SEQUENCE [LARGE SCALE GENOMIC DNA]</scope>
    <source>
        <strain evidence="5 6">MG-N-17</strain>
    </source>
</reference>
<comment type="caution">
    <text evidence="5">The sequence shown here is derived from an EMBL/GenBank/DDBJ whole genome shotgun (WGS) entry which is preliminary data.</text>
</comment>
<protein>
    <recommendedName>
        <fullName evidence="4">phosphoglycolate phosphatase</fullName>
        <ecNumber evidence="4">3.1.3.18</ecNumber>
    </recommendedName>
</protein>
<organism evidence="5 6">
    <name type="scientific">Phragmitibacter flavus</name>
    <dbReference type="NCBI Taxonomy" id="2576071"/>
    <lineage>
        <taxon>Bacteria</taxon>
        <taxon>Pseudomonadati</taxon>
        <taxon>Verrucomicrobiota</taxon>
        <taxon>Verrucomicrobiia</taxon>
        <taxon>Verrucomicrobiales</taxon>
        <taxon>Verrucomicrobiaceae</taxon>
        <taxon>Phragmitibacter</taxon>
    </lineage>
</organism>
<name>A0A5R8K8L3_9BACT</name>
<dbReference type="InterPro" id="IPR041492">
    <property type="entry name" value="HAD_2"/>
</dbReference>
<dbReference type="Gene3D" id="1.10.150.240">
    <property type="entry name" value="Putative phosphatase, domain 2"/>
    <property type="match status" value="1"/>
</dbReference>
<dbReference type="Proteomes" id="UP000306196">
    <property type="component" value="Unassembled WGS sequence"/>
</dbReference>
<dbReference type="EMBL" id="VAUV01000028">
    <property type="protein sequence ID" value="TLD68295.1"/>
    <property type="molecule type" value="Genomic_DNA"/>
</dbReference>
<dbReference type="GO" id="GO:0006281">
    <property type="term" value="P:DNA repair"/>
    <property type="evidence" value="ECO:0007669"/>
    <property type="project" value="TreeGrafter"/>
</dbReference>
<accession>A0A5R8K8L3</accession>
<dbReference type="PANTHER" id="PTHR43434:SF1">
    <property type="entry name" value="PHOSPHOGLYCOLATE PHOSPHATASE"/>
    <property type="match status" value="1"/>
</dbReference>
<evidence type="ECO:0000313" key="5">
    <source>
        <dbReference type="EMBL" id="TLD68295.1"/>
    </source>
</evidence>
<dbReference type="RefSeq" id="WP_138088802.1">
    <property type="nucleotide sequence ID" value="NZ_VAUV01000028.1"/>
</dbReference>
<keyword evidence="5" id="KW-0378">Hydrolase</keyword>
<dbReference type="SFLD" id="SFLDS00003">
    <property type="entry name" value="Haloacid_Dehalogenase"/>
    <property type="match status" value="1"/>
</dbReference>
<dbReference type="InterPro" id="IPR023214">
    <property type="entry name" value="HAD_sf"/>
</dbReference>
<evidence type="ECO:0000256" key="3">
    <source>
        <dbReference type="ARBA" id="ARBA00006171"/>
    </source>
</evidence>
<comment type="pathway">
    <text evidence="2">Organic acid metabolism; glycolate biosynthesis; glycolate from 2-phosphoglycolate: step 1/1.</text>
</comment>
<dbReference type="SFLD" id="SFLDG01129">
    <property type="entry name" value="C1.5:_HAD__Beta-PGM__Phosphata"/>
    <property type="match status" value="1"/>
</dbReference>
<dbReference type="AlphaFoldDB" id="A0A5R8K8L3"/>
<dbReference type="Pfam" id="PF13419">
    <property type="entry name" value="HAD_2"/>
    <property type="match status" value="1"/>
</dbReference>
<comment type="catalytic activity">
    <reaction evidence="1">
        <text>2-phosphoglycolate + H2O = glycolate + phosphate</text>
        <dbReference type="Rhea" id="RHEA:14369"/>
        <dbReference type="ChEBI" id="CHEBI:15377"/>
        <dbReference type="ChEBI" id="CHEBI:29805"/>
        <dbReference type="ChEBI" id="CHEBI:43474"/>
        <dbReference type="ChEBI" id="CHEBI:58033"/>
        <dbReference type="EC" id="3.1.3.18"/>
    </reaction>
</comment>
<evidence type="ECO:0000256" key="1">
    <source>
        <dbReference type="ARBA" id="ARBA00000830"/>
    </source>
</evidence>
<keyword evidence="6" id="KW-1185">Reference proteome</keyword>
<dbReference type="InterPro" id="IPR036412">
    <property type="entry name" value="HAD-like_sf"/>
</dbReference>
<dbReference type="OrthoDB" id="9781769at2"/>
<proteinExistence type="inferred from homology"/>